<protein>
    <submittedName>
        <fullName evidence="1">HK97 gp10 family phage protein</fullName>
    </submittedName>
</protein>
<organism evidence="1 2">
    <name type="scientific">Streptomyces doudnae</name>
    <dbReference type="NCBI Taxonomy" id="3075536"/>
    <lineage>
        <taxon>Bacteria</taxon>
        <taxon>Bacillati</taxon>
        <taxon>Actinomycetota</taxon>
        <taxon>Actinomycetes</taxon>
        <taxon>Kitasatosporales</taxon>
        <taxon>Streptomycetaceae</taxon>
        <taxon>Streptomyces</taxon>
    </lineage>
</organism>
<evidence type="ECO:0000313" key="2">
    <source>
        <dbReference type="Proteomes" id="UP001183535"/>
    </source>
</evidence>
<dbReference type="Proteomes" id="UP001183535">
    <property type="component" value="Unassembled WGS sequence"/>
</dbReference>
<proteinExistence type="predicted"/>
<gene>
    <name evidence="1" type="ORF">RM877_13000</name>
</gene>
<keyword evidence="2" id="KW-1185">Reference proteome</keyword>
<dbReference type="AlphaFoldDB" id="A0ABD5ELP3"/>
<evidence type="ECO:0000313" key="1">
    <source>
        <dbReference type="EMBL" id="MDT0435602.1"/>
    </source>
</evidence>
<accession>A0ABD5ELP3</accession>
<comment type="caution">
    <text evidence="1">The sequence shown here is derived from an EMBL/GenBank/DDBJ whole genome shotgun (WGS) entry which is preliminary data.</text>
</comment>
<reference evidence="2" key="1">
    <citation type="submission" date="2023-07" db="EMBL/GenBank/DDBJ databases">
        <title>30 novel species of actinomycetes from the DSMZ collection.</title>
        <authorList>
            <person name="Nouioui I."/>
        </authorList>
    </citation>
    <scope>NUCLEOTIDE SEQUENCE [LARGE SCALE GENOMIC DNA]</scope>
    <source>
        <strain evidence="2">DSM 41981</strain>
    </source>
</reference>
<dbReference type="RefSeq" id="WP_256089361.1">
    <property type="nucleotide sequence ID" value="NZ_JAVRES010000004.1"/>
</dbReference>
<sequence length="151" mass="15851">MAGSVHITGLAQFNAAMQGLERDLQRATRVATAHAAHLAEAAIKQMLTTSSHPKGTPTPSAPGDPPSLVTGTLRRSIKVVGPVPAGFGRWVAQVGPTAVYGRVQELGGPVGRGAELPPRPYVQPAYERLVTTGQIGAVYHRAWRTALAAHH</sequence>
<dbReference type="EMBL" id="JAVRES010000004">
    <property type="protein sequence ID" value="MDT0435602.1"/>
    <property type="molecule type" value="Genomic_DNA"/>
</dbReference>
<name>A0ABD5ELP3_9ACTN</name>